<gene>
    <name evidence="3" type="ORF">PCOAH_00003990</name>
</gene>
<dbReference type="Proteomes" id="UP000092716">
    <property type="component" value="Chromosome 2"/>
</dbReference>
<evidence type="ECO:0000256" key="1">
    <source>
        <dbReference type="SAM" id="MobiDB-lite"/>
    </source>
</evidence>
<keyword evidence="4" id="KW-1185">Reference proteome</keyword>
<feature type="compositionally biased region" description="Gly residues" evidence="1">
    <location>
        <begin position="305"/>
        <end position="314"/>
    </location>
</feature>
<feature type="compositionally biased region" description="Low complexity" evidence="1">
    <location>
        <begin position="241"/>
        <end position="261"/>
    </location>
</feature>
<dbReference type="RefSeq" id="XP_019912684.1">
    <property type="nucleotide sequence ID" value="XM_020057214.1"/>
</dbReference>
<dbReference type="KEGG" id="pcot:PCOAH_00003990"/>
<dbReference type="Pfam" id="PF05795">
    <property type="entry name" value="Plasmodium_Vir"/>
    <property type="match status" value="1"/>
</dbReference>
<feature type="transmembrane region" description="Helical" evidence="2">
    <location>
        <begin position="329"/>
        <end position="351"/>
    </location>
</feature>
<keyword evidence="2" id="KW-0812">Transmembrane</keyword>
<keyword evidence="2" id="KW-1133">Transmembrane helix</keyword>
<dbReference type="InterPro" id="IPR008780">
    <property type="entry name" value="Plasmodium_Vir"/>
</dbReference>
<accession>A0A1B1DTM0</accession>
<feature type="region of interest" description="Disordered" evidence="1">
    <location>
        <begin position="220"/>
        <end position="286"/>
    </location>
</feature>
<feature type="region of interest" description="Disordered" evidence="1">
    <location>
        <begin position="305"/>
        <end position="329"/>
    </location>
</feature>
<sequence length="408" mass="43605">MTGEKATEQHLAQLPSQNVLYGELPKGSGRTWCSDQSKLTEAKDGIKTYLKVDSHAEDYANKIVEAWCYTHRTGGVNTHTDELCYDFYYWLGGIISEHSTVPESFPTIIGAIYGILKGRALGNICTNLYGNISLDIFQQRKLMYDYYRDYLLIESYSSLAQKSCVPAYHQHLEKLKGACTTVNTYCPNGKGTNDPFCTWFSSKMTDGKCDEEILKCNPNPGSSGSGSTGTWNPGSSGTGSTGNQNTGSPRPGSTGTWNPGSSGSGSSGPGSTGHQSPGSSGPAATGTCSLDSSYTCNLVDGVSGGEGKGGSDGGGSHRKEGEPGSDGSVAPAAVSGALAAIGLPTLAYFFYKYKPFILKKHNHSGNGRKKRSPRREFNEFEEHDYDDGSSTEYSSEYSIPYTSSSSTR</sequence>
<feature type="compositionally biased region" description="Gly residues" evidence="1">
    <location>
        <begin position="262"/>
        <end position="271"/>
    </location>
</feature>
<reference evidence="4" key="1">
    <citation type="submission" date="2016-06" db="EMBL/GenBank/DDBJ databases">
        <title>First high quality genome sequence of Plasmodium coatneyi using continuous long reads from single molecule, real-time sequencing.</title>
        <authorList>
            <person name="Chien J.-T."/>
            <person name="Pakala S.B."/>
            <person name="Geraldo J.A."/>
            <person name="Lapp S.A."/>
            <person name="Barnwell J.W."/>
            <person name="Kissinger J.C."/>
            <person name="Galinski M.R."/>
            <person name="Humphrey J.C."/>
        </authorList>
    </citation>
    <scope>NUCLEOTIDE SEQUENCE [LARGE SCALE GENOMIC DNA]</scope>
    <source>
        <strain evidence="4">Hackeri</strain>
    </source>
</reference>
<protein>
    <submittedName>
        <fullName evidence="3">Variable surface protein Vir7-like</fullName>
    </submittedName>
</protein>
<feature type="compositionally biased region" description="Low complexity" evidence="1">
    <location>
        <begin position="272"/>
        <end position="282"/>
    </location>
</feature>
<name>A0A1B1DTM0_9APIC</name>
<dbReference type="VEuPathDB" id="PlasmoDB:PCOAH_00003990"/>
<feature type="compositionally biased region" description="Low complexity" evidence="1">
    <location>
        <begin position="390"/>
        <end position="408"/>
    </location>
</feature>
<evidence type="ECO:0000313" key="3">
    <source>
        <dbReference type="EMBL" id="ANQ05989.1"/>
    </source>
</evidence>
<feature type="compositionally biased region" description="Basic residues" evidence="1">
    <location>
        <begin position="360"/>
        <end position="373"/>
    </location>
</feature>
<evidence type="ECO:0000313" key="4">
    <source>
        <dbReference type="Proteomes" id="UP000092716"/>
    </source>
</evidence>
<proteinExistence type="predicted"/>
<dbReference type="EMBL" id="CP016240">
    <property type="protein sequence ID" value="ANQ05989.1"/>
    <property type="molecule type" value="Genomic_DNA"/>
</dbReference>
<keyword evidence="2" id="KW-0472">Membrane</keyword>
<feature type="region of interest" description="Disordered" evidence="1">
    <location>
        <begin position="360"/>
        <end position="408"/>
    </location>
</feature>
<dbReference type="GeneID" id="30907119"/>
<dbReference type="AlphaFoldDB" id="A0A1B1DTM0"/>
<evidence type="ECO:0000256" key="2">
    <source>
        <dbReference type="SAM" id="Phobius"/>
    </source>
</evidence>
<organism evidence="3 4">
    <name type="scientific">Plasmodium coatneyi</name>
    <dbReference type="NCBI Taxonomy" id="208452"/>
    <lineage>
        <taxon>Eukaryota</taxon>
        <taxon>Sar</taxon>
        <taxon>Alveolata</taxon>
        <taxon>Apicomplexa</taxon>
        <taxon>Aconoidasida</taxon>
        <taxon>Haemosporida</taxon>
        <taxon>Plasmodiidae</taxon>
        <taxon>Plasmodium</taxon>
    </lineage>
</organism>